<evidence type="ECO:0000259" key="8">
    <source>
        <dbReference type="Pfam" id="PF05140"/>
    </source>
</evidence>
<dbReference type="AlphaFoldDB" id="A0A383TUQ4"/>
<dbReference type="InterPro" id="IPR002541">
    <property type="entry name" value="Cyt_c_assembly"/>
</dbReference>
<organism evidence="9 10">
    <name type="scientific">Candidatus Ornithobacterium hominis</name>
    <dbReference type="NCBI Taxonomy" id="2497989"/>
    <lineage>
        <taxon>Bacteria</taxon>
        <taxon>Pseudomonadati</taxon>
        <taxon>Bacteroidota</taxon>
        <taxon>Flavobacteriia</taxon>
        <taxon>Flavobacteriales</taxon>
        <taxon>Weeksellaceae</taxon>
        <taxon>Ornithobacterium</taxon>
    </lineage>
</organism>
<protein>
    <submittedName>
        <fullName evidence="9">Cytochrome c-type biogenesis protein CcsB</fullName>
    </submittedName>
</protein>
<comment type="subcellular location">
    <subcellularLocation>
        <location evidence="1">Membrane</location>
        <topology evidence="1">Multi-pass membrane protein</topology>
    </subcellularLocation>
</comment>
<evidence type="ECO:0000313" key="9">
    <source>
        <dbReference type="EMBL" id="SZD70958.1"/>
    </source>
</evidence>
<evidence type="ECO:0000256" key="4">
    <source>
        <dbReference type="ARBA" id="ARBA00022989"/>
    </source>
</evidence>
<feature type="transmembrane region" description="Helical" evidence="6">
    <location>
        <begin position="78"/>
        <end position="97"/>
    </location>
</feature>
<keyword evidence="5 6" id="KW-0472">Membrane</keyword>
<dbReference type="GO" id="GO:0020037">
    <property type="term" value="F:heme binding"/>
    <property type="evidence" value="ECO:0007669"/>
    <property type="project" value="InterPro"/>
</dbReference>
<dbReference type="OrthoDB" id="9814290at2"/>
<dbReference type="PANTHER" id="PTHR30071:SF1">
    <property type="entry name" value="CYTOCHROME B_B6 PROTEIN-RELATED"/>
    <property type="match status" value="1"/>
</dbReference>
<feature type="domain" description="Cytochrome c assembly protein" evidence="7">
    <location>
        <begin position="802"/>
        <end position="1006"/>
    </location>
</feature>
<gene>
    <name evidence="9" type="ORF">SAMEA104719789_00049</name>
</gene>
<dbReference type="RefSeq" id="WP_119058682.1">
    <property type="nucleotide sequence ID" value="NZ_UNSC01000001.1"/>
</dbReference>
<evidence type="ECO:0000313" key="10">
    <source>
        <dbReference type="Proteomes" id="UP000262142"/>
    </source>
</evidence>
<dbReference type="EMBL" id="UNSC01000001">
    <property type="protein sequence ID" value="SZD70958.1"/>
    <property type="molecule type" value="Genomic_DNA"/>
</dbReference>
<feature type="transmembrane region" description="Helical" evidence="6">
    <location>
        <begin position="464"/>
        <end position="481"/>
    </location>
</feature>
<dbReference type="Pfam" id="PF01578">
    <property type="entry name" value="Cytochrom_C_asm"/>
    <property type="match status" value="1"/>
</dbReference>
<feature type="transmembrane region" description="Helical" evidence="6">
    <location>
        <begin position="870"/>
        <end position="896"/>
    </location>
</feature>
<accession>A0A383TUQ4</accession>
<evidence type="ECO:0000256" key="5">
    <source>
        <dbReference type="ARBA" id="ARBA00023136"/>
    </source>
</evidence>
<feature type="transmembrane region" description="Helical" evidence="6">
    <location>
        <begin position="427"/>
        <end position="448"/>
    </location>
</feature>
<evidence type="ECO:0000256" key="6">
    <source>
        <dbReference type="SAM" id="Phobius"/>
    </source>
</evidence>
<dbReference type="Pfam" id="PF05140">
    <property type="entry name" value="ResB"/>
    <property type="match status" value="2"/>
</dbReference>
<proteinExistence type="predicted"/>
<feature type="domain" description="ResB-like" evidence="8">
    <location>
        <begin position="74"/>
        <end position="156"/>
    </location>
</feature>
<keyword evidence="10" id="KW-1185">Reference proteome</keyword>
<feature type="transmembrane region" description="Helical" evidence="6">
    <location>
        <begin position="917"/>
        <end position="938"/>
    </location>
</feature>
<name>A0A383TUQ4_9FLAO</name>
<feature type="transmembrane region" description="Helical" evidence="6">
    <location>
        <begin position="740"/>
        <end position="759"/>
    </location>
</feature>
<dbReference type="Proteomes" id="UP000262142">
    <property type="component" value="Unassembled WGS sequence"/>
</dbReference>
<dbReference type="PANTHER" id="PTHR30071">
    <property type="entry name" value="HEME EXPORTER PROTEIN C"/>
    <property type="match status" value="1"/>
</dbReference>
<feature type="transmembrane region" description="Helical" evidence="6">
    <location>
        <begin position="953"/>
        <end position="971"/>
    </location>
</feature>
<feature type="transmembrane region" description="Helical" evidence="6">
    <location>
        <begin position="978"/>
        <end position="999"/>
    </location>
</feature>
<reference evidence="9 10" key="1">
    <citation type="submission" date="2018-09" db="EMBL/GenBank/DDBJ databases">
        <authorList>
            <consortium name="Pathogen Informatics"/>
        </authorList>
    </citation>
    <scope>NUCLEOTIDE SEQUENCE [LARGE SCALE GENOMIC DNA]</scope>
    <source>
        <strain evidence="9 10">OH-22767</strain>
    </source>
</reference>
<dbReference type="GO" id="GO:0017004">
    <property type="term" value="P:cytochrome complex assembly"/>
    <property type="evidence" value="ECO:0007669"/>
    <property type="project" value="UniProtKB-KW"/>
</dbReference>
<feature type="transmembrane region" description="Helical" evidence="6">
    <location>
        <begin position="771"/>
        <end position="796"/>
    </location>
</feature>
<feature type="transmembrane region" description="Helical" evidence="6">
    <location>
        <begin position="12"/>
        <end position="31"/>
    </location>
</feature>
<sequence>MERLYKIFSSSKLFLILLFIFGVAMAVATFVENDFGTSAAWVMIYDAWWFELVMAGLSLTFLANIFKYKLLRKEKWAILAFHLAFIIIILGAAITRYTSYGGVMRIREGESSNILISDTNYLNAEISDGKQTKVISEKLSFSTLKNNDFSIKTDFNGKKITIDYKDFIPDAVADVVEDKENGKPLLELVITQGDGRSSIFLTEGETQKLNPEFEIGFQSDKKDIVNIIQENGQFKVLSPKELSFFIMNEQRTGVLKADSLQDITLRTLYRSGDVSFVPLTFHQHGKFEIKSTAEKLKDNSETQDDALLVKLSVDDQSEEVNILYRKGFIPLASDATINDVDVKLSYGSKAIEIPFKIRLNDFQLERYPGSSSPSSYASEVTILDGEEQIPYRIFMNNVLDYKGYRFFQASYDTDERGTVLSVNHDFWGTWVTYFGYFLMTVGMIFTLFGKKSRFNIVGNKLKKLKQIAPLFFLFLLSFVNAQEQEKSNRFAINDTIILSQEIDKDLAEQFGRLLVQDLDGRIKPINTLASEIIRKISRKSYFFYPTSDGKFTLDVNQTFLAMHTAPNLWQHIPLIDIDLYKIEEHYPNLKKGKNGWLAFSDLLNEKGDYILSDKVEEANQKKPAERNEFDKEILKLDEKFNILYNLFIGNYLKVLPNKEDDNNTWYSFTHDFKNFPQEDAQFAEHILPAYFNDVAKRDYEAASEKLNYIKTYQDVIGEKIIPSPERLEAELWYNRLNLNFWLFQILFTLGFVMLILAIIKMFNHGKIIQFFWNLLVILILLSFIAFVGNVILRWYVAQHAPWSNGYEMLVFVALILLLSGLVTFRKSDFSLPLATLFSGALLLVSWLDWINPEITNLMPVLKSYWLKIHVATIVSGYAPLAFSAVLGLMVLLFYIFRTEKNKTIIDLKIRELTYINEMSMTVGLFLLTVGTFLGGIWANESWGRYWAWDPKETWALISVIVYAIVLHLRFVPKLGNHYVLNTASMFAFWSIIMTSFGVNYYLSGLHSYASGDPMPIPKFVYFVAGAMIIIAVWAGIKNKKKRMK</sequence>
<keyword evidence="3" id="KW-0201">Cytochrome c-type biogenesis</keyword>
<dbReference type="InterPro" id="IPR045062">
    <property type="entry name" value="Cyt_c_biogenesis_CcsA/CcmC"/>
</dbReference>
<evidence type="ECO:0000256" key="1">
    <source>
        <dbReference type="ARBA" id="ARBA00004141"/>
    </source>
</evidence>
<evidence type="ECO:0000259" key="7">
    <source>
        <dbReference type="Pfam" id="PF01578"/>
    </source>
</evidence>
<feature type="transmembrane region" description="Helical" evidence="6">
    <location>
        <begin position="1019"/>
        <end position="1036"/>
    </location>
</feature>
<feature type="domain" description="ResB-like" evidence="8">
    <location>
        <begin position="342"/>
        <end position="416"/>
    </location>
</feature>
<feature type="transmembrane region" description="Helical" evidence="6">
    <location>
        <begin position="47"/>
        <end position="66"/>
    </location>
</feature>
<keyword evidence="4 6" id="KW-1133">Transmembrane helix</keyword>
<feature type="transmembrane region" description="Helical" evidence="6">
    <location>
        <begin position="831"/>
        <end position="850"/>
    </location>
</feature>
<dbReference type="GO" id="GO:0005886">
    <property type="term" value="C:plasma membrane"/>
    <property type="evidence" value="ECO:0007669"/>
    <property type="project" value="TreeGrafter"/>
</dbReference>
<dbReference type="InterPro" id="IPR007816">
    <property type="entry name" value="ResB-like_domain"/>
</dbReference>
<feature type="transmembrane region" description="Helical" evidence="6">
    <location>
        <begin position="808"/>
        <end position="824"/>
    </location>
</feature>
<evidence type="ECO:0000256" key="3">
    <source>
        <dbReference type="ARBA" id="ARBA00022748"/>
    </source>
</evidence>
<keyword evidence="2 6" id="KW-0812">Transmembrane</keyword>
<evidence type="ECO:0000256" key="2">
    <source>
        <dbReference type="ARBA" id="ARBA00022692"/>
    </source>
</evidence>